<dbReference type="EMBL" id="MU150283">
    <property type="protein sequence ID" value="KAF9461497.1"/>
    <property type="molecule type" value="Genomic_DNA"/>
</dbReference>
<feature type="coiled-coil region" evidence="1">
    <location>
        <begin position="95"/>
        <end position="129"/>
    </location>
</feature>
<evidence type="ECO:0000256" key="1">
    <source>
        <dbReference type="SAM" id="Coils"/>
    </source>
</evidence>
<evidence type="ECO:0000313" key="3">
    <source>
        <dbReference type="Proteomes" id="UP000807353"/>
    </source>
</evidence>
<dbReference type="OrthoDB" id="2745518at2759"/>
<accession>A0A9P6CD93</accession>
<organism evidence="2 3">
    <name type="scientific">Collybia nuda</name>
    <dbReference type="NCBI Taxonomy" id="64659"/>
    <lineage>
        <taxon>Eukaryota</taxon>
        <taxon>Fungi</taxon>
        <taxon>Dikarya</taxon>
        <taxon>Basidiomycota</taxon>
        <taxon>Agaricomycotina</taxon>
        <taxon>Agaricomycetes</taxon>
        <taxon>Agaricomycetidae</taxon>
        <taxon>Agaricales</taxon>
        <taxon>Tricholomatineae</taxon>
        <taxon>Clitocybaceae</taxon>
        <taxon>Collybia</taxon>
    </lineage>
</organism>
<reference evidence="2" key="1">
    <citation type="submission" date="2020-11" db="EMBL/GenBank/DDBJ databases">
        <authorList>
            <consortium name="DOE Joint Genome Institute"/>
            <person name="Ahrendt S."/>
            <person name="Riley R."/>
            <person name="Andreopoulos W."/>
            <person name="Labutti K."/>
            <person name="Pangilinan J."/>
            <person name="Ruiz-Duenas F.J."/>
            <person name="Barrasa J.M."/>
            <person name="Sanchez-Garcia M."/>
            <person name="Camarero S."/>
            <person name="Miyauchi S."/>
            <person name="Serrano A."/>
            <person name="Linde D."/>
            <person name="Babiker R."/>
            <person name="Drula E."/>
            <person name="Ayuso-Fernandez I."/>
            <person name="Pacheco R."/>
            <person name="Padilla G."/>
            <person name="Ferreira P."/>
            <person name="Barriuso J."/>
            <person name="Kellner H."/>
            <person name="Castanera R."/>
            <person name="Alfaro M."/>
            <person name="Ramirez L."/>
            <person name="Pisabarro A.G."/>
            <person name="Kuo A."/>
            <person name="Tritt A."/>
            <person name="Lipzen A."/>
            <person name="He G."/>
            <person name="Yan M."/>
            <person name="Ng V."/>
            <person name="Cullen D."/>
            <person name="Martin F."/>
            <person name="Rosso M.-N."/>
            <person name="Henrissat B."/>
            <person name="Hibbett D."/>
            <person name="Martinez A.T."/>
            <person name="Grigoriev I.V."/>
        </authorList>
    </citation>
    <scope>NUCLEOTIDE SEQUENCE</scope>
    <source>
        <strain evidence="2">CBS 247.69</strain>
    </source>
</reference>
<sequence length="454" mass="51868">MLFESSGTNGSISELTTLQKRIERLKFSNDDTVEQLSDTTSRWKRLAQSLGFDDVHETQVAIDTADYEVPYKECFERMRKLEEKAKLDGDSLVRLRGVEEENRILKTRLEMLEEENKFLKAKLVKAGRYLFFYDQPFFLTFLNKNKRLFPLDTDATSHLLSTSTTFAALLPLISTSKFVYGVFQSRRESIVHAIALNQLGDILPQALRLARYEDAHLLQRNVEDLPKEEDIYAQAITPSEARILAHNAQTVQELEDCYSFRRRDRTSRTSVLTHIESKRFQRALYRIILLSFAYGLDSISYQDKSLRQFFSDPDELDRNYVKQKRFLNRFVSEEDGILGGGADGSFSGCLDVYDWDLECTYFAVGPAVILDCYKNGTAHMHTGPVLKRFKEDNGPYSKFITLTVEILLKERDVTKPGPFATVLDGTNGGEDRCKKMTAKGTVGINSLLQVAIVK</sequence>
<dbReference type="Proteomes" id="UP000807353">
    <property type="component" value="Unassembled WGS sequence"/>
</dbReference>
<proteinExistence type="predicted"/>
<protein>
    <submittedName>
        <fullName evidence="2">Uncharacterized protein</fullName>
    </submittedName>
</protein>
<dbReference type="AlphaFoldDB" id="A0A9P6CD93"/>
<gene>
    <name evidence="2" type="ORF">BDZ94DRAFT_1310514</name>
</gene>
<evidence type="ECO:0000313" key="2">
    <source>
        <dbReference type="EMBL" id="KAF9461497.1"/>
    </source>
</evidence>
<keyword evidence="3" id="KW-1185">Reference proteome</keyword>
<comment type="caution">
    <text evidence="2">The sequence shown here is derived from an EMBL/GenBank/DDBJ whole genome shotgun (WGS) entry which is preliminary data.</text>
</comment>
<name>A0A9P6CD93_9AGAR</name>
<keyword evidence="1" id="KW-0175">Coiled coil</keyword>